<dbReference type="CDD" id="cd01276">
    <property type="entry name" value="PKCI_related"/>
    <property type="match status" value="1"/>
</dbReference>
<dbReference type="PROSITE" id="PS00892">
    <property type="entry name" value="HIT_1"/>
    <property type="match status" value="1"/>
</dbReference>
<dbReference type="SUPFAM" id="SSF54197">
    <property type="entry name" value="HIT-like"/>
    <property type="match status" value="1"/>
</dbReference>
<protein>
    <submittedName>
        <fullName evidence="3">Histidine triad nucleotide-binding protein</fullName>
    </submittedName>
</protein>
<evidence type="ECO:0000259" key="2">
    <source>
        <dbReference type="PROSITE" id="PS51084"/>
    </source>
</evidence>
<dbReference type="Pfam" id="PF01230">
    <property type="entry name" value="HIT"/>
    <property type="match status" value="1"/>
</dbReference>
<reference evidence="3 4" key="1">
    <citation type="submission" date="2019-05" db="EMBL/GenBank/DDBJ databases">
        <title>A comparative analysis of the Nautiliaceae.</title>
        <authorList>
            <person name="Grosche A."/>
            <person name="Smedile F."/>
            <person name="Vetriani C."/>
        </authorList>
    </citation>
    <scope>NUCLEOTIDE SEQUENCE [LARGE SCALE GENOMIC DNA]</scope>
    <source>
        <strain evidence="3 4">TB-2</strain>
    </source>
</reference>
<dbReference type="PRINTS" id="PR00332">
    <property type="entry name" value="HISTRIAD"/>
</dbReference>
<dbReference type="PANTHER" id="PTHR23089">
    <property type="entry name" value="HISTIDINE TRIAD HIT PROTEIN"/>
    <property type="match status" value="1"/>
</dbReference>
<organism evidence="3 4">
    <name type="scientific">Caminibacter mediatlanticus TB-2</name>
    <dbReference type="NCBI Taxonomy" id="391592"/>
    <lineage>
        <taxon>Bacteria</taxon>
        <taxon>Pseudomonadati</taxon>
        <taxon>Campylobacterota</taxon>
        <taxon>Epsilonproteobacteria</taxon>
        <taxon>Nautiliales</taxon>
        <taxon>Nautiliaceae</taxon>
        <taxon>Caminibacter</taxon>
    </lineage>
</organism>
<dbReference type="InterPro" id="IPR001310">
    <property type="entry name" value="Histidine_triad_HIT"/>
</dbReference>
<accession>A0ABX5V935</accession>
<dbReference type="RefSeq" id="WP_138323510.1">
    <property type="nucleotide sequence ID" value="NZ_CP040463.1"/>
</dbReference>
<proteinExistence type="predicted"/>
<evidence type="ECO:0000256" key="1">
    <source>
        <dbReference type="PROSITE-ProRule" id="PRU00464"/>
    </source>
</evidence>
<dbReference type="Gene3D" id="3.30.428.10">
    <property type="entry name" value="HIT-like"/>
    <property type="match status" value="1"/>
</dbReference>
<feature type="short sequence motif" description="Histidine triad motif" evidence="1">
    <location>
        <begin position="92"/>
        <end position="96"/>
    </location>
</feature>
<evidence type="ECO:0000313" key="4">
    <source>
        <dbReference type="Proteomes" id="UP000306825"/>
    </source>
</evidence>
<gene>
    <name evidence="3" type="ORF">FE773_06285</name>
</gene>
<dbReference type="PROSITE" id="PS51084">
    <property type="entry name" value="HIT_2"/>
    <property type="match status" value="1"/>
</dbReference>
<dbReference type="InterPro" id="IPR019808">
    <property type="entry name" value="Histidine_triad_CS"/>
</dbReference>
<dbReference type="Proteomes" id="UP000306825">
    <property type="component" value="Chromosome"/>
</dbReference>
<dbReference type="InterPro" id="IPR011146">
    <property type="entry name" value="HIT-like"/>
</dbReference>
<evidence type="ECO:0000313" key="3">
    <source>
        <dbReference type="EMBL" id="QCT94802.1"/>
    </source>
</evidence>
<keyword evidence="4" id="KW-1185">Reference proteome</keyword>
<feature type="domain" description="HIT" evidence="2">
    <location>
        <begin position="4"/>
        <end position="107"/>
    </location>
</feature>
<name>A0ABX5V935_9BACT</name>
<sequence>MDCIFCKIVKGEIPSKKVLENDKFLAFYDINPIAPIHVLIIPKEHFEKFDETPEDIMPEMAKFIKEVAKELKISDYRLITNNGKNAGQEVFHLHIHLVSNPNGKLIWPKLAK</sequence>
<dbReference type="InterPro" id="IPR036265">
    <property type="entry name" value="HIT-like_sf"/>
</dbReference>
<dbReference type="EMBL" id="CP040463">
    <property type="protein sequence ID" value="QCT94802.1"/>
    <property type="molecule type" value="Genomic_DNA"/>
</dbReference>